<dbReference type="RefSeq" id="XP_018985940.1">
    <property type="nucleotide sequence ID" value="XM_019130405.1"/>
</dbReference>
<dbReference type="AlphaFoldDB" id="A0A1E3QUE2"/>
<organism evidence="3 4">
    <name type="scientific">Babjeviella inositovora NRRL Y-12698</name>
    <dbReference type="NCBI Taxonomy" id="984486"/>
    <lineage>
        <taxon>Eukaryota</taxon>
        <taxon>Fungi</taxon>
        <taxon>Dikarya</taxon>
        <taxon>Ascomycota</taxon>
        <taxon>Saccharomycotina</taxon>
        <taxon>Pichiomycetes</taxon>
        <taxon>Serinales incertae sedis</taxon>
        <taxon>Babjeviella</taxon>
    </lineage>
</organism>
<sequence>MNLTDYLADKENSPSHNGKAPATPLRSTHLRHTTPLGSAPRHSLYHSASKQKIISETAGLAKLSLVKKNLALFGPSIHEAGAQTSYTGSPIRRTGNLGKYPIALSAGSQDYANTQMRGVSTDSSVSTSSTSTVITDPMSDTEVYNEYALNPEDHLMAMLALKQKEALDLKERSKKVDFELLELQLKYSHIGKVEYANEPKAGNLSFSNSRKDFRIVKPEFQEGMGEFFSKAQSALSPKKSLMNLRESFTKNESQDAPLLRTRQSLTNMRFFSGESEVFSPSKLHNKFSSELNELREDLNGVKLQADEFVNKSISMINQRFKTKIPQLGAPTVDRSTKPVMSEKDYTQVKEFDLSSISGTFDADDTFARHYDDSDYEDMGEVEEYTDHRDTRF</sequence>
<reference evidence="4" key="1">
    <citation type="submission" date="2016-05" db="EMBL/GenBank/DDBJ databases">
        <title>Comparative genomics of biotechnologically important yeasts.</title>
        <authorList>
            <consortium name="DOE Joint Genome Institute"/>
            <person name="Riley R."/>
            <person name="Haridas S."/>
            <person name="Wolfe K.H."/>
            <person name="Lopes M.R."/>
            <person name="Hittinger C.T."/>
            <person name="Goker M."/>
            <person name="Salamov A."/>
            <person name="Wisecaver J."/>
            <person name="Long T.M."/>
            <person name="Aerts A.L."/>
            <person name="Barry K."/>
            <person name="Choi C."/>
            <person name="Clum A."/>
            <person name="Coughlan A.Y."/>
            <person name="Deshpande S."/>
            <person name="Douglass A.P."/>
            <person name="Hanson S.J."/>
            <person name="Klenk H.-P."/>
            <person name="Labutti K."/>
            <person name="Lapidus A."/>
            <person name="Lindquist E."/>
            <person name="Lipzen A."/>
            <person name="Meier-Kolthoff J.P."/>
            <person name="Ohm R.A."/>
            <person name="Otillar R.P."/>
            <person name="Pangilinan J."/>
            <person name="Peng Y."/>
            <person name="Rokas A."/>
            <person name="Rosa C.A."/>
            <person name="Scheuner C."/>
            <person name="Sibirny A.A."/>
            <person name="Slot J.C."/>
            <person name="Stielow J.B."/>
            <person name="Sun H."/>
            <person name="Kurtzman C.P."/>
            <person name="Blackwell M."/>
            <person name="Grigoriev I.V."/>
            <person name="Jeffries T.W."/>
        </authorList>
    </citation>
    <scope>NUCLEOTIDE SEQUENCE [LARGE SCALE GENOMIC DNA]</scope>
    <source>
        <strain evidence="4">NRRL Y-12698</strain>
    </source>
</reference>
<gene>
    <name evidence="3" type="ORF">BABINDRAFT_166217</name>
</gene>
<dbReference type="EMBL" id="KV454429">
    <property type="protein sequence ID" value="ODQ80612.1"/>
    <property type="molecule type" value="Genomic_DNA"/>
</dbReference>
<proteinExistence type="predicted"/>
<accession>A0A1E3QUE2</accession>
<dbReference type="GeneID" id="30148258"/>
<keyword evidence="1" id="KW-0175">Coiled coil</keyword>
<name>A0A1E3QUE2_9ASCO</name>
<evidence type="ECO:0000256" key="1">
    <source>
        <dbReference type="SAM" id="Coils"/>
    </source>
</evidence>
<evidence type="ECO:0000313" key="4">
    <source>
        <dbReference type="Proteomes" id="UP000094336"/>
    </source>
</evidence>
<evidence type="ECO:0000313" key="3">
    <source>
        <dbReference type="EMBL" id="ODQ80612.1"/>
    </source>
</evidence>
<dbReference type="Proteomes" id="UP000094336">
    <property type="component" value="Unassembled WGS sequence"/>
</dbReference>
<feature type="coiled-coil region" evidence="1">
    <location>
        <begin position="284"/>
        <end position="311"/>
    </location>
</feature>
<feature type="region of interest" description="Disordered" evidence="2">
    <location>
        <begin position="1"/>
        <end position="44"/>
    </location>
</feature>
<evidence type="ECO:0000256" key="2">
    <source>
        <dbReference type="SAM" id="MobiDB-lite"/>
    </source>
</evidence>
<protein>
    <submittedName>
        <fullName evidence="3">Uncharacterized protein</fullName>
    </submittedName>
</protein>
<keyword evidence="4" id="KW-1185">Reference proteome</keyword>